<protein>
    <submittedName>
        <fullName evidence="1">Zinc finger C3H1-type containing</fullName>
    </submittedName>
</protein>
<dbReference type="PANTHER" id="PTHR21563:SF3">
    <property type="entry name" value="ZINC FINGER C3H1 DOMAIN-CONTAINING PROTEIN"/>
    <property type="match status" value="1"/>
</dbReference>
<comment type="caution">
    <text evidence="1">The sequence shown here is derived from an EMBL/GenBank/DDBJ whole genome shotgun (WGS) entry which is preliminary data.</text>
</comment>
<dbReference type="GO" id="GO:0000178">
    <property type="term" value="C:exosome (RNase complex)"/>
    <property type="evidence" value="ECO:0007669"/>
    <property type="project" value="TreeGrafter"/>
</dbReference>
<name>A0A7J8JQT6_ROUAE</name>
<accession>A0A7J8JQT6</accession>
<reference evidence="1 2" key="1">
    <citation type="journal article" date="2020" name="Nature">
        <title>Six reference-quality genomes reveal evolution of bat adaptations.</title>
        <authorList>
            <person name="Jebb D."/>
            <person name="Huang Z."/>
            <person name="Pippel M."/>
            <person name="Hughes G.M."/>
            <person name="Lavrichenko K."/>
            <person name="Devanna P."/>
            <person name="Winkler S."/>
            <person name="Jermiin L.S."/>
            <person name="Skirmuntt E.C."/>
            <person name="Katzourakis A."/>
            <person name="Burkitt-Gray L."/>
            <person name="Ray D.A."/>
            <person name="Sullivan K.A.M."/>
            <person name="Roscito J.G."/>
            <person name="Kirilenko B.M."/>
            <person name="Davalos L.M."/>
            <person name="Corthals A.P."/>
            <person name="Power M.L."/>
            <person name="Jones G."/>
            <person name="Ransome R.D."/>
            <person name="Dechmann D.K.N."/>
            <person name="Locatelli A.G."/>
            <person name="Puechmaille S.J."/>
            <person name="Fedrigo O."/>
            <person name="Jarvis E.D."/>
            <person name="Hiller M."/>
            <person name="Vernes S.C."/>
            <person name="Myers E.W."/>
            <person name="Teeling E.C."/>
        </authorList>
    </citation>
    <scope>NUCLEOTIDE SEQUENCE [LARGE SCALE GENOMIC DNA]</scope>
    <source>
        <strain evidence="1">MRouAeg1</strain>
        <tissue evidence="1">Muscle</tissue>
    </source>
</reference>
<evidence type="ECO:0000313" key="1">
    <source>
        <dbReference type="EMBL" id="KAF6498665.1"/>
    </source>
</evidence>
<sequence>MVEFLMGAAKQEASDILSFQLLEALLFRVQLHIFTGRCQSALAILQNALKSANDGIVAEYLKTSDRCLAWLAYVHLIEFNSLPSKFYDPSNANPSRIVNTEPFIMPWQTVQDVKTNPDMLLAVFEGKYKSL</sequence>
<evidence type="ECO:0000313" key="2">
    <source>
        <dbReference type="Proteomes" id="UP000593571"/>
    </source>
</evidence>
<keyword evidence="2" id="KW-1185">Reference proteome</keyword>
<dbReference type="Proteomes" id="UP000593571">
    <property type="component" value="Unassembled WGS sequence"/>
</dbReference>
<organism evidence="1 2">
    <name type="scientific">Rousettus aegyptiacus</name>
    <name type="common">Egyptian fruit bat</name>
    <name type="synonym">Pteropus aegyptiacus</name>
    <dbReference type="NCBI Taxonomy" id="9407"/>
    <lineage>
        <taxon>Eukaryota</taxon>
        <taxon>Metazoa</taxon>
        <taxon>Chordata</taxon>
        <taxon>Craniata</taxon>
        <taxon>Vertebrata</taxon>
        <taxon>Euteleostomi</taxon>
        <taxon>Mammalia</taxon>
        <taxon>Eutheria</taxon>
        <taxon>Laurasiatheria</taxon>
        <taxon>Chiroptera</taxon>
        <taxon>Yinpterochiroptera</taxon>
        <taxon>Pteropodoidea</taxon>
        <taxon>Pteropodidae</taxon>
        <taxon>Rousettinae</taxon>
        <taxon>Rousettus</taxon>
    </lineage>
</organism>
<dbReference type="AlphaFoldDB" id="A0A7J8JQT6"/>
<dbReference type="GO" id="GO:0005634">
    <property type="term" value="C:nucleus"/>
    <property type="evidence" value="ECO:0007669"/>
    <property type="project" value="TreeGrafter"/>
</dbReference>
<dbReference type="EMBL" id="JACASE010000002">
    <property type="protein sequence ID" value="KAF6498665.1"/>
    <property type="molecule type" value="Genomic_DNA"/>
</dbReference>
<dbReference type="PANTHER" id="PTHR21563">
    <property type="entry name" value="ZINC FINGER C3H1 DOMAIN-CONTAINING PROTEIN"/>
    <property type="match status" value="1"/>
</dbReference>
<proteinExistence type="predicted"/>
<gene>
    <name evidence="1" type="ORF">HJG63_020930</name>
</gene>
<dbReference type="InterPro" id="IPR039278">
    <property type="entry name" value="Red1"/>
</dbReference>